<dbReference type="InterPro" id="IPR036291">
    <property type="entry name" value="NAD(P)-bd_dom_sf"/>
</dbReference>
<dbReference type="Gramene" id="mRNA:HanXRQr2_Chr08g0351841">
    <property type="protein sequence ID" value="mRNA:HanXRQr2_Chr08g0351841"/>
    <property type="gene ID" value="HanXRQr2_Chr08g0351841"/>
</dbReference>
<dbReference type="InterPro" id="IPR055280">
    <property type="entry name" value="TIC32"/>
</dbReference>
<reference evidence="1" key="1">
    <citation type="journal article" date="2017" name="Nature">
        <title>The sunflower genome provides insights into oil metabolism, flowering and Asterid evolution.</title>
        <authorList>
            <person name="Badouin H."/>
            <person name="Gouzy J."/>
            <person name="Grassa C.J."/>
            <person name="Murat F."/>
            <person name="Staton S.E."/>
            <person name="Cottret L."/>
            <person name="Lelandais-Briere C."/>
            <person name="Owens G.L."/>
            <person name="Carrere S."/>
            <person name="Mayjonade B."/>
            <person name="Legrand L."/>
            <person name="Gill N."/>
            <person name="Kane N.C."/>
            <person name="Bowers J.E."/>
            <person name="Hubner S."/>
            <person name="Bellec A."/>
            <person name="Berard A."/>
            <person name="Berges H."/>
            <person name="Blanchet N."/>
            <person name="Boniface M.C."/>
            <person name="Brunel D."/>
            <person name="Catrice O."/>
            <person name="Chaidir N."/>
            <person name="Claudel C."/>
            <person name="Donnadieu C."/>
            <person name="Faraut T."/>
            <person name="Fievet G."/>
            <person name="Helmstetter N."/>
            <person name="King M."/>
            <person name="Knapp S.J."/>
            <person name="Lai Z."/>
            <person name="Le Paslier M.C."/>
            <person name="Lippi Y."/>
            <person name="Lorenzon L."/>
            <person name="Mandel J.R."/>
            <person name="Marage G."/>
            <person name="Marchand G."/>
            <person name="Marquand E."/>
            <person name="Bret-Mestries E."/>
            <person name="Morien E."/>
            <person name="Nambeesan S."/>
            <person name="Nguyen T."/>
            <person name="Pegot-Espagnet P."/>
            <person name="Pouilly N."/>
            <person name="Raftis F."/>
            <person name="Sallet E."/>
            <person name="Schiex T."/>
            <person name="Thomas J."/>
            <person name="Vandecasteele C."/>
            <person name="Vares D."/>
            <person name="Vear F."/>
            <person name="Vautrin S."/>
            <person name="Crespi M."/>
            <person name="Mangin B."/>
            <person name="Burke J.M."/>
            <person name="Salse J."/>
            <person name="Munos S."/>
            <person name="Vincourt P."/>
            <person name="Rieseberg L.H."/>
            <person name="Langlade N.B."/>
        </authorList>
    </citation>
    <scope>NUCLEOTIDE SEQUENCE</scope>
    <source>
        <tissue evidence="1">Leaves</tissue>
    </source>
</reference>
<dbReference type="Gene3D" id="3.40.50.720">
    <property type="entry name" value="NAD(P)-binding Rossmann-like Domain"/>
    <property type="match status" value="1"/>
</dbReference>
<dbReference type="SUPFAM" id="SSF51735">
    <property type="entry name" value="NAD(P)-binding Rossmann-fold domains"/>
    <property type="match status" value="1"/>
</dbReference>
<protein>
    <submittedName>
        <fullName evidence="1">Very-long-chain 3-oxoacyl-CoA reductase</fullName>
        <ecNumber evidence="1">1.1.1.330</ecNumber>
    </submittedName>
</protein>
<dbReference type="EMBL" id="MNCJ02000323">
    <property type="protein sequence ID" value="KAF5796469.1"/>
    <property type="molecule type" value="Genomic_DNA"/>
</dbReference>
<evidence type="ECO:0000313" key="2">
    <source>
        <dbReference type="Proteomes" id="UP000215914"/>
    </source>
</evidence>
<dbReference type="GO" id="GO:0141040">
    <property type="term" value="F:very-long-chain 3-oxoacyl-CoA reductase activity"/>
    <property type="evidence" value="ECO:0007669"/>
    <property type="project" value="UniProtKB-EC"/>
</dbReference>
<gene>
    <name evidence="1" type="ORF">HanXRQr2_Chr08g0351841</name>
</gene>
<dbReference type="Proteomes" id="UP000215914">
    <property type="component" value="Unassembled WGS sequence"/>
</dbReference>
<keyword evidence="2" id="KW-1185">Reference proteome</keyword>
<accession>A0A9K3IHK5</accession>
<proteinExistence type="predicted"/>
<dbReference type="PANTHER" id="PTHR48476:SF1">
    <property type="entry name" value="SHORT-CHAIN DEHYDROGENASE TIC 32, CHLOROPLASTIC-LIKE"/>
    <property type="match status" value="1"/>
</dbReference>
<dbReference type="PANTHER" id="PTHR48476">
    <property type="entry name" value="SHORT-CHAIN DEHYDROGENASE TIC 32, CHLOROPLASTIC-LIKE"/>
    <property type="match status" value="1"/>
</dbReference>
<evidence type="ECO:0000313" key="1">
    <source>
        <dbReference type="EMBL" id="KAF5796469.1"/>
    </source>
</evidence>
<dbReference type="EC" id="1.1.1.330" evidence="1"/>
<dbReference type="AlphaFoldDB" id="A0A9K3IHK5"/>
<comment type="caution">
    <text evidence="1">The sequence shown here is derived from an EMBL/GenBank/DDBJ whole genome shotgun (WGS) entry which is preliminary data.</text>
</comment>
<sequence>MANLLHANELSRFLKEEGPNVTVNSIHPGLIMTNLMRHSIKLISVYVCARV</sequence>
<organism evidence="1 2">
    <name type="scientific">Helianthus annuus</name>
    <name type="common">Common sunflower</name>
    <dbReference type="NCBI Taxonomy" id="4232"/>
    <lineage>
        <taxon>Eukaryota</taxon>
        <taxon>Viridiplantae</taxon>
        <taxon>Streptophyta</taxon>
        <taxon>Embryophyta</taxon>
        <taxon>Tracheophyta</taxon>
        <taxon>Spermatophyta</taxon>
        <taxon>Magnoliopsida</taxon>
        <taxon>eudicotyledons</taxon>
        <taxon>Gunneridae</taxon>
        <taxon>Pentapetalae</taxon>
        <taxon>asterids</taxon>
        <taxon>campanulids</taxon>
        <taxon>Asterales</taxon>
        <taxon>Asteraceae</taxon>
        <taxon>Asteroideae</taxon>
        <taxon>Heliantheae alliance</taxon>
        <taxon>Heliantheae</taxon>
        <taxon>Helianthus</taxon>
    </lineage>
</organism>
<keyword evidence="1" id="KW-0560">Oxidoreductase</keyword>
<name>A0A9K3IHK5_HELAN</name>
<reference evidence="1" key="2">
    <citation type="submission" date="2020-06" db="EMBL/GenBank/DDBJ databases">
        <title>Helianthus annuus Genome sequencing and assembly Release 2.</title>
        <authorList>
            <person name="Gouzy J."/>
            <person name="Langlade N."/>
            <person name="Munos S."/>
        </authorList>
    </citation>
    <scope>NUCLEOTIDE SEQUENCE</scope>
    <source>
        <tissue evidence="1">Leaves</tissue>
    </source>
</reference>